<sequence length="88" mass="9568">MKAHKLLQSTVIYVFFFGLSTAGFVFSAGGDFARGNIGFISCYVLFVALTTGTLSVLCYRDLRSMQNWLGAPDQEAHQPEPEQTTGAA</sequence>
<keyword evidence="1" id="KW-0472">Membrane</keyword>
<dbReference type="RefSeq" id="WP_192963390.1">
    <property type="nucleotide sequence ID" value="NZ_LN713926.1"/>
</dbReference>
<keyword evidence="1" id="KW-1133">Transmembrane helix</keyword>
<keyword evidence="2" id="KW-0614">Plasmid</keyword>
<feature type="transmembrane region" description="Helical" evidence="1">
    <location>
        <begin position="12"/>
        <end position="30"/>
    </location>
</feature>
<proteinExistence type="predicted"/>
<evidence type="ECO:0000256" key="1">
    <source>
        <dbReference type="SAM" id="Phobius"/>
    </source>
</evidence>
<gene>
    <name evidence="2" type="ORF">PQBR57_0259</name>
</gene>
<protein>
    <submittedName>
        <fullName evidence="2">Uncharacterized protein</fullName>
    </submittedName>
</protein>
<reference evidence="2" key="2">
    <citation type="submission" date="2015-06" db="EMBL/GenBank/DDBJ databases">
        <title>Environmentally co-occuring mercury resistance plasmids are genetically and phenotypically diverse and confer variable context-dependent fitness effects.</title>
        <authorList>
            <person name="Hall J.P.J."/>
            <person name="Harrison E."/>
            <person name="Lilley A.K."/>
            <person name="Paterson S."/>
            <person name="Spiers A.J."/>
            <person name="Brockhurst M.A."/>
        </authorList>
    </citation>
    <scope>NUCLEOTIDE SEQUENCE [LARGE SCALE GENOMIC DNA]</scope>
    <source>
        <strain evidence="2">SBW25</strain>
        <plasmid evidence="2">pQBR57</plasmid>
    </source>
</reference>
<accession>A0A0G4E5F9</accession>
<dbReference type="AlphaFoldDB" id="A0A0G4E5F9"/>
<geneLocation type="plasmid" evidence="2">
    <name>pQBR57</name>
</geneLocation>
<name>A0A0G4E5F9_PSEFS</name>
<reference evidence="2" key="1">
    <citation type="submission" date="2014-12" db="EMBL/GenBank/DDBJ databases">
        <authorList>
            <person name="Hall J."/>
        </authorList>
    </citation>
    <scope>NUCLEOTIDE SEQUENCE [LARGE SCALE GENOMIC DNA]</scope>
    <source>
        <strain evidence="2">SBW25</strain>
        <plasmid evidence="2">pQBR57</plasmid>
    </source>
</reference>
<feature type="transmembrane region" description="Helical" evidence="1">
    <location>
        <begin position="36"/>
        <end position="59"/>
    </location>
</feature>
<organism evidence="2">
    <name type="scientific">Pseudomonas fluorescens (strain SBW25)</name>
    <dbReference type="NCBI Taxonomy" id="216595"/>
    <lineage>
        <taxon>Bacteria</taxon>
        <taxon>Pseudomonadati</taxon>
        <taxon>Pseudomonadota</taxon>
        <taxon>Gammaproteobacteria</taxon>
        <taxon>Pseudomonadales</taxon>
        <taxon>Pseudomonadaceae</taxon>
        <taxon>Pseudomonas</taxon>
    </lineage>
</organism>
<dbReference type="EMBL" id="LN713926">
    <property type="protein sequence ID" value="CEK42212.1"/>
    <property type="molecule type" value="Genomic_DNA"/>
</dbReference>
<keyword evidence="1" id="KW-0812">Transmembrane</keyword>
<evidence type="ECO:0000313" key="2">
    <source>
        <dbReference type="EMBL" id="CEK42212.1"/>
    </source>
</evidence>